<reference evidence="3 4" key="1">
    <citation type="submission" date="2018-10" db="EMBL/GenBank/DDBJ databases">
        <authorList>
            <person name="Ekblom R."/>
            <person name="Jareborg N."/>
        </authorList>
    </citation>
    <scope>NUCLEOTIDE SEQUENCE [LARGE SCALE GENOMIC DNA]</scope>
    <source>
        <tissue evidence="3">Muscle</tissue>
    </source>
</reference>
<protein>
    <recommendedName>
        <fullName evidence="2">Ig-like domain-containing protein</fullName>
    </recommendedName>
</protein>
<dbReference type="InterPro" id="IPR050150">
    <property type="entry name" value="IgV_Light_Chain"/>
</dbReference>
<dbReference type="InterPro" id="IPR007110">
    <property type="entry name" value="Ig-like_dom"/>
</dbReference>
<dbReference type="InterPro" id="IPR036179">
    <property type="entry name" value="Ig-like_dom_sf"/>
</dbReference>
<evidence type="ECO:0000313" key="3">
    <source>
        <dbReference type="EMBL" id="VCW76966.1"/>
    </source>
</evidence>
<comment type="caution">
    <text evidence="3">The sequence shown here is derived from an EMBL/GenBank/DDBJ whole genome shotgun (WGS) entry which is preliminary data.</text>
</comment>
<accession>A0A9X9LMJ2</accession>
<feature type="non-terminal residue" evidence="3">
    <location>
        <position position="1"/>
    </location>
</feature>
<dbReference type="SUPFAM" id="SSF48726">
    <property type="entry name" value="Immunoglobulin"/>
    <property type="match status" value="1"/>
</dbReference>
<dbReference type="Gene3D" id="2.60.40.10">
    <property type="entry name" value="Immunoglobulins"/>
    <property type="match status" value="1"/>
</dbReference>
<organism evidence="3 4">
    <name type="scientific">Gulo gulo</name>
    <name type="common">Wolverine</name>
    <name type="synonym">Gluton</name>
    <dbReference type="NCBI Taxonomy" id="48420"/>
    <lineage>
        <taxon>Eukaryota</taxon>
        <taxon>Metazoa</taxon>
        <taxon>Chordata</taxon>
        <taxon>Craniata</taxon>
        <taxon>Vertebrata</taxon>
        <taxon>Euteleostomi</taxon>
        <taxon>Mammalia</taxon>
        <taxon>Eutheria</taxon>
        <taxon>Laurasiatheria</taxon>
        <taxon>Carnivora</taxon>
        <taxon>Caniformia</taxon>
        <taxon>Musteloidea</taxon>
        <taxon>Mustelidae</taxon>
        <taxon>Guloninae</taxon>
        <taxon>Gulo</taxon>
    </lineage>
</organism>
<dbReference type="InterPro" id="IPR013106">
    <property type="entry name" value="Ig_V-set"/>
</dbReference>
<feature type="region of interest" description="Disordered" evidence="1">
    <location>
        <begin position="66"/>
        <end position="89"/>
    </location>
</feature>
<sequence length="89" mass="9456">PGSRSQSALTQSPSVSRALGQTVTISCAGTSSDIRRYNAVSWHQQYPGMAPKVLIYGVHTRPSGIHNHFSGSKSGDTASLTISRLQAED</sequence>
<evidence type="ECO:0000259" key="2">
    <source>
        <dbReference type="PROSITE" id="PS50835"/>
    </source>
</evidence>
<dbReference type="PROSITE" id="PS50835">
    <property type="entry name" value="IG_LIKE"/>
    <property type="match status" value="1"/>
</dbReference>
<dbReference type="Pfam" id="PF07686">
    <property type="entry name" value="V-set"/>
    <property type="match status" value="1"/>
</dbReference>
<keyword evidence="4" id="KW-1185">Reference proteome</keyword>
<dbReference type="AlphaFoldDB" id="A0A9X9LMJ2"/>
<gene>
    <name evidence="3" type="ORF">BN2614_LOCUS2</name>
</gene>
<proteinExistence type="predicted"/>
<evidence type="ECO:0000313" key="4">
    <source>
        <dbReference type="Proteomes" id="UP000269945"/>
    </source>
</evidence>
<dbReference type="EMBL" id="CYRY02008178">
    <property type="protein sequence ID" value="VCW76966.1"/>
    <property type="molecule type" value="Genomic_DNA"/>
</dbReference>
<feature type="compositionally biased region" description="Polar residues" evidence="1">
    <location>
        <begin position="69"/>
        <end position="89"/>
    </location>
</feature>
<dbReference type="Proteomes" id="UP000269945">
    <property type="component" value="Unassembled WGS sequence"/>
</dbReference>
<dbReference type="InterPro" id="IPR013783">
    <property type="entry name" value="Ig-like_fold"/>
</dbReference>
<dbReference type="PANTHER" id="PTHR23267">
    <property type="entry name" value="IMMUNOGLOBULIN LIGHT CHAIN"/>
    <property type="match status" value="1"/>
</dbReference>
<evidence type="ECO:0000256" key="1">
    <source>
        <dbReference type="SAM" id="MobiDB-lite"/>
    </source>
</evidence>
<dbReference type="SMART" id="SM00406">
    <property type="entry name" value="IGv"/>
    <property type="match status" value="1"/>
</dbReference>
<name>A0A9X9LMJ2_GULGU</name>
<feature type="domain" description="Ig-like" evidence="2">
    <location>
        <begin position="1"/>
        <end position="89"/>
    </location>
</feature>